<dbReference type="Proteomes" id="UP000218899">
    <property type="component" value="Chromosome"/>
</dbReference>
<dbReference type="InterPro" id="IPR003593">
    <property type="entry name" value="AAA+_ATPase"/>
</dbReference>
<dbReference type="PIRSF" id="PIRSF039137">
    <property type="entry name" value="ABC_branched_ATPase"/>
    <property type="match status" value="1"/>
</dbReference>
<dbReference type="EMBL" id="AP014936">
    <property type="protein sequence ID" value="BAU47825.1"/>
    <property type="molecule type" value="Genomic_DNA"/>
</dbReference>
<sequence length="234" mass="25672">MLEVEHLEVAYGKIQALWDVSFEVREHEIVALVGANGAGKSTTLKTISGLLRPQGGTMRLGDRRLETLTPPEIVELGVVHVPEGRKLFPDMTVRENLLLGGYARAARPHRERRLAQAYEIFPRLAERADQLAGTLSGGEQQMVAIGRGLMAGPNILMLDEPSLGLAPIMVEEMFRVIEEINQRGVTVLLVEQNTEHALDLAHRGYVLESGHVVLSGTGKELLANSKVREAYLGL</sequence>
<feature type="domain" description="ABC transporter" evidence="7">
    <location>
        <begin position="2"/>
        <end position="234"/>
    </location>
</feature>
<dbReference type="PROSITE" id="PS00211">
    <property type="entry name" value="ABC_TRANSPORTER_1"/>
    <property type="match status" value="1"/>
</dbReference>
<dbReference type="CDD" id="cd03224">
    <property type="entry name" value="ABC_TM1139_LivF_branched"/>
    <property type="match status" value="1"/>
</dbReference>
<dbReference type="RefSeq" id="WP_096460277.1">
    <property type="nucleotide sequence ID" value="NZ_AP014936.1"/>
</dbReference>
<evidence type="ECO:0000259" key="7">
    <source>
        <dbReference type="PROSITE" id="PS50893"/>
    </source>
</evidence>
<dbReference type="OrthoDB" id="9776369at2"/>
<dbReference type="InterPro" id="IPR030660">
    <property type="entry name" value="ABC_branched_ATPase_LivF/BraG"/>
</dbReference>
<dbReference type="Gene3D" id="3.40.50.300">
    <property type="entry name" value="P-loop containing nucleotide triphosphate hydrolases"/>
    <property type="match status" value="1"/>
</dbReference>
<dbReference type="KEGG" id="sva:SVA_1250"/>
<dbReference type="PANTHER" id="PTHR43820:SF4">
    <property type="entry name" value="HIGH-AFFINITY BRANCHED-CHAIN AMINO ACID TRANSPORT ATP-BINDING PROTEIN LIVF"/>
    <property type="match status" value="1"/>
</dbReference>
<keyword evidence="4 6" id="KW-0067">ATP-binding</keyword>
<evidence type="ECO:0000256" key="4">
    <source>
        <dbReference type="ARBA" id="ARBA00022840"/>
    </source>
</evidence>
<gene>
    <name evidence="8" type="ORF">SVA_1250</name>
</gene>
<evidence type="ECO:0000256" key="1">
    <source>
        <dbReference type="ARBA" id="ARBA00005417"/>
    </source>
</evidence>
<accession>A0A1B4V396</accession>
<dbReference type="PANTHER" id="PTHR43820">
    <property type="entry name" value="HIGH-AFFINITY BRANCHED-CHAIN AMINO ACID TRANSPORT ATP-BINDING PROTEIN LIVF"/>
    <property type="match status" value="1"/>
</dbReference>
<dbReference type="InterPro" id="IPR027417">
    <property type="entry name" value="P-loop_NTPase"/>
</dbReference>
<dbReference type="GO" id="GO:0015807">
    <property type="term" value="P:L-amino acid transport"/>
    <property type="evidence" value="ECO:0007669"/>
    <property type="project" value="TreeGrafter"/>
</dbReference>
<dbReference type="GO" id="GO:0015658">
    <property type="term" value="F:branched-chain amino acid transmembrane transporter activity"/>
    <property type="evidence" value="ECO:0007669"/>
    <property type="project" value="UniProtKB-UniRule"/>
</dbReference>
<name>A0A1B4V396_9GAMM</name>
<reference evidence="8 9" key="1">
    <citation type="submission" date="2015-08" db="EMBL/GenBank/DDBJ databases">
        <title>Complete genome sequence of Sulfurifustis variabilis.</title>
        <authorList>
            <person name="Miura A."/>
            <person name="Kojima H."/>
            <person name="Fukui M."/>
        </authorList>
    </citation>
    <scope>NUCLEOTIDE SEQUENCE [LARGE SCALE GENOMIC DNA]</scope>
    <source>
        <strain evidence="9">skN76</strain>
    </source>
</reference>
<keyword evidence="2 6" id="KW-0813">Transport</keyword>
<keyword evidence="5 6" id="KW-0029">Amino-acid transport</keyword>
<evidence type="ECO:0000256" key="5">
    <source>
        <dbReference type="ARBA" id="ARBA00022970"/>
    </source>
</evidence>
<dbReference type="SUPFAM" id="SSF52540">
    <property type="entry name" value="P-loop containing nucleoside triphosphate hydrolases"/>
    <property type="match status" value="1"/>
</dbReference>
<evidence type="ECO:0000256" key="2">
    <source>
        <dbReference type="ARBA" id="ARBA00022448"/>
    </source>
</evidence>
<organism evidence="8 9">
    <name type="scientific">Sulfurifustis variabilis</name>
    <dbReference type="NCBI Taxonomy" id="1675686"/>
    <lineage>
        <taxon>Bacteria</taxon>
        <taxon>Pseudomonadati</taxon>
        <taxon>Pseudomonadota</taxon>
        <taxon>Gammaproteobacteria</taxon>
        <taxon>Acidiferrobacterales</taxon>
        <taxon>Acidiferrobacteraceae</taxon>
        <taxon>Sulfurifustis</taxon>
    </lineage>
</organism>
<evidence type="ECO:0000313" key="8">
    <source>
        <dbReference type="EMBL" id="BAU47825.1"/>
    </source>
</evidence>
<dbReference type="Pfam" id="PF00005">
    <property type="entry name" value="ABC_tran"/>
    <property type="match status" value="1"/>
</dbReference>
<dbReference type="InterPro" id="IPR017871">
    <property type="entry name" value="ABC_transporter-like_CS"/>
</dbReference>
<dbReference type="GO" id="GO:0005524">
    <property type="term" value="F:ATP binding"/>
    <property type="evidence" value="ECO:0007669"/>
    <property type="project" value="UniProtKB-UniRule"/>
</dbReference>
<keyword evidence="9" id="KW-1185">Reference proteome</keyword>
<evidence type="ECO:0000256" key="6">
    <source>
        <dbReference type="PIRNR" id="PIRNR039137"/>
    </source>
</evidence>
<dbReference type="AlphaFoldDB" id="A0A1B4V396"/>
<dbReference type="SMART" id="SM00382">
    <property type="entry name" value="AAA"/>
    <property type="match status" value="1"/>
</dbReference>
<protein>
    <recommendedName>
        <fullName evidence="6">High-affinity branched-chain amino acid transport ATP-binding protein</fullName>
    </recommendedName>
</protein>
<keyword evidence="3 6" id="KW-0547">Nucleotide-binding</keyword>
<evidence type="ECO:0000256" key="3">
    <source>
        <dbReference type="ARBA" id="ARBA00022741"/>
    </source>
</evidence>
<dbReference type="InterPro" id="IPR003439">
    <property type="entry name" value="ABC_transporter-like_ATP-bd"/>
</dbReference>
<proteinExistence type="inferred from homology"/>
<comment type="similarity">
    <text evidence="1 6">Belongs to the ABC transporter superfamily.</text>
</comment>
<dbReference type="GO" id="GO:0016887">
    <property type="term" value="F:ATP hydrolysis activity"/>
    <property type="evidence" value="ECO:0007669"/>
    <property type="project" value="InterPro"/>
</dbReference>
<evidence type="ECO:0000313" key="9">
    <source>
        <dbReference type="Proteomes" id="UP000218899"/>
    </source>
</evidence>
<dbReference type="InterPro" id="IPR052156">
    <property type="entry name" value="BCAA_Transport_ATP-bd_LivF"/>
</dbReference>
<dbReference type="PROSITE" id="PS50893">
    <property type="entry name" value="ABC_TRANSPORTER_2"/>
    <property type="match status" value="1"/>
</dbReference>